<keyword evidence="1 4" id="KW-0378">Hydrolase</keyword>
<accession>A0A8T2LH81</accession>
<dbReference type="InterPro" id="IPR029058">
    <property type="entry name" value="AB_hydrolase_fold"/>
</dbReference>
<evidence type="ECO:0000256" key="2">
    <source>
        <dbReference type="ARBA" id="ARBA00038334"/>
    </source>
</evidence>
<comment type="caution">
    <text evidence="4">The sequence shown here is derived from an EMBL/GenBank/DDBJ whole genome shotgun (WGS) entry which is preliminary data.</text>
</comment>
<protein>
    <submittedName>
        <fullName evidence="4">Bifunctional epoxide hydrolase 2</fullName>
    </submittedName>
</protein>
<dbReference type="Gene3D" id="3.40.50.1820">
    <property type="entry name" value="alpha/beta hydrolase"/>
    <property type="match status" value="1"/>
</dbReference>
<evidence type="ECO:0000256" key="1">
    <source>
        <dbReference type="ARBA" id="ARBA00022801"/>
    </source>
</evidence>
<dbReference type="InterPro" id="IPR036412">
    <property type="entry name" value="HAD-like_sf"/>
</dbReference>
<feature type="domain" description="AB hydrolase-1" evidence="3">
    <location>
        <begin position="255"/>
        <end position="532"/>
    </location>
</feature>
<evidence type="ECO:0000313" key="5">
    <source>
        <dbReference type="Proteomes" id="UP000752171"/>
    </source>
</evidence>
<dbReference type="PRINTS" id="PR00412">
    <property type="entry name" value="EPOXHYDRLASE"/>
</dbReference>
<evidence type="ECO:0000313" key="4">
    <source>
        <dbReference type="EMBL" id="KAG9268716.1"/>
    </source>
</evidence>
<dbReference type="InterPro" id="IPR023198">
    <property type="entry name" value="PGP-like_dom2"/>
</dbReference>
<dbReference type="OrthoDB" id="408373at2759"/>
<proteinExistence type="inferred from homology"/>
<dbReference type="SUPFAM" id="SSF56784">
    <property type="entry name" value="HAD-like"/>
    <property type="match status" value="1"/>
</dbReference>
<dbReference type="SUPFAM" id="SSF53474">
    <property type="entry name" value="alpha/beta-Hydrolases"/>
    <property type="match status" value="1"/>
</dbReference>
<dbReference type="PRINTS" id="PR00111">
    <property type="entry name" value="ABHYDROLASE"/>
</dbReference>
<organism evidence="4 5">
    <name type="scientific">Astyanax mexicanus</name>
    <name type="common">Blind cave fish</name>
    <name type="synonym">Astyanax fasciatus mexicanus</name>
    <dbReference type="NCBI Taxonomy" id="7994"/>
    <lineage>
        <taxon>Eukaryota</taxon>
        <taxon>Metazoa</taxon>
        <taxon>Chordata</taxon>
        <taxon>Craniata</taxon>
        <taxon>Vertebrata</taxon>
        <taxon>Euteleostomi</taxon>
        <taxon>Actinopterygii</taxon>
        <taxon>Neopterygii</taxon>
        <taxon>Teleostei</taxon>
        <taxon>Ostariophysi</taxon>
        <taxon>Characiformes</taxon>
        <taxon>Characoidei</taxon>
        <taxon>Acestrorhamphidae</taxon>
        <taxon>Acestrorhamphinae</taxon>
        <taxon>Astyanax</taxon>
    </lineage>
</organism>
<dbReference type="FunFam" id="3.40.50.1820:FF:000067">
    <property type="entry name" value="Bifunctional epoxide hydrolase 2"/>
    <property type="match status" value="1"/>
</dbReference>
<dbReference type="AlphaFoldDB" id="A0A8T2LH81"/>
<dbReference type="EMBL" id="JAICCE010000014">
    <property type="protein sequence ID" value="KAG9268716.1"/>
    <property type="molecule type" value="Genomic_DNA"/>
</dbReference>
<dbReference type="Proteomes" id="UP000752171">
    <property type="component" value="Unassembled WGS sequence"/>
</dbReference>
<name>A0A8T2LH81_ASTMX</name>
<dbReference type="Gene3D" id="3.40.50.1000">
    <property type="entry name" value="HAD superfamily/HAD-like"/>
    <property type="match status" value="1"/>
</dbReference>
<sequence>MFKAVFFGLWGGVVTPHPLLAFRKVENALKLPRDFILNTILKAGSEGAVFRADRGKLTLTQMFPELEAECQKEAASQGLSLPAHFSAQKLFDEVVQVEFNGPLLDAAATLQRQGIRTCVLANMWIDDSPQRDSIAKILHVLENRFDLVVRSSQIGAKLPEAAVFQSALDQLHVKPKEALWLDVSEESVKTAESLGMAAVHITEISEAVKKMETLTGIKLTVEQLPRACDPEKVSHGYVTVKPGVKIHYVEMGDGPPVLLCHGFPESWYSWRYQIPALADAGFRVIAPDMKGYGDSSAPADIEEYSQENIVKDLVTFMDKLGLAQVTLFGHDWGGSVAWNMAQCHPERLRAVASLNTPLFRVDPDTNPMERLKAMPIFDYQIYFQEPGVAEAELERNLARTFKLMFTASSEKGLLKGGTAGVCKRGGLFVGSPEDVPRSSMLSEEDLQYYMQQFSKSGFRGPLNWYRNVERNWRWLCSRPRGKASILMPALMVTAGKDKVLLPSFSTGMENMIPNLTRGHIEECGHWTQMESPTSETVQPYVQGSTERVAEKLTTSPAGEHHSEHRGNSCPRVKKHCSAKLLKTLVLD</sequence>
<dbReference type="Pfam" id="PF00561">
    <property type="entry name" value="Abhydrolase_1"/>
    <property type="match status" value="1"/>
</dbReference>
<evidence type="ECO:0000259" key="3">
    <source>
        <dbReference type="Pfam" id="PF00561"/>
    </source>
</evidence>
<dbReference type="InterPro" id="IPR000639">
    <property type="entry name" value="Epox_hydrolase-like"/>
</dbReference>
<reference evidence="4 5" key="1">
    <citation type="submission" date="2021-07" db="EMBL/GenBank/DDBJ databases">
        <authorList>
            <person name="Imarazene B."/>
            <person name="Zahm M."/>
            <person name="Klopp C."/>
            <person name="Cabau C."/>
            <person name="Beille S."/>
            <person name="Jouanno E."/>
            <person name="Castinel A."/>
            <person name="Lluch J."/>
            <person name="Gil L."/>
            <person name="Kuchtly C."/>
            <person name="Lopez Roques C."/>
            <person name="Donnadieu C."/>
            <person name="Parrinello H."/>
            <person name="Journot L."/>
            <person name="Du K."/>
            <person name="Schartl M."/>
            <person name="Retaux S."/>
            <person name="Guiguen Y."/>
        </authorList>
    </citation>
    <scope>NUCLEOTIDE SEQUENCE [LARGE SCALE GENOMIC DNA]</scope>
    <source>
        <strain evidence="4">Pach_M1</strain>
        <tissue evidence="4">Testis</tissue>
    </source>
</reference>
<dbReference type="PANTHER" id="PTHR43329">
    <property type="entry name" value="EPOXIDE HYDROLASE"/>
    <property type="match status" value="1"/>
</dbReference>
<dbReference type="GO" id="GO:0004301">
    <property type="term" value="F:epoxide hydrolase activity"/>
    <property type="evidence" value="ECO:0007669"/>
    <property type="project" value="UniProtKB-ARBA"/>
</dbReference>
<dbReference type="InterPro" id="IPR000073">
    <property type="entry name" value="AB_hydrolase_1"/>
</dbReference>
<dbReference type="InterPro" id="IPR023214">
    <property type="entry name" value="HAD_sf"/>
</dbReference>
<dbReference type="Gene3D" id="1.10.150.240">
    <property type="entry name" value="Putative phosphatase, domain 2"/>
    <property type="match status" value="1"/>
</dbReference>
<dbReference type="CDD" id="cd02603">
    <property type="entry name" value="HAD_sEH-N_like"/>
    <property type="match status" value="1"/>
</dbReference>
<gene>
    <name evidence="4" type="primary">EPHX2</name>
    <name evidence="4" type="ORF">AMEX_G17716</name>
</gene>
<comment type="similarity">
    <text evidence="2">Belongs to the AB hydrolase superfamily. Epoxide hydrolase family.</text>
</comment>